<evidence type="ECO:0000256" key="15">
    <source>
        <dbReference type="ARBA" id="ARBA00022912"/>
    </source>
</evidence>
<evidence type="ECO:0000256" key="17">
    <source>
        <dbReference type="ARBA" id="ARBA00023012"/>
    </source>
</evidence>
<dbReference type="SUPFAM" id="SSF55874">
    <property type="entry name" value="ATPase domain of HSP90 chaperone/DNA topoisomerase II/histidine kinase"/>
    <property type="match status" value="1"/>
</dbReference>
<dbReference type="PRINTS" id="PR00344">
    <property type="entry name" value="BCTRLSENSOR"/>
</dbReference>
<comment type="cofactor">
    <cofactor evidence="2">
        <name>Mn(2+)</name>
        <dbReference type="ChEBI" id="CHEBI:29035"/>
    </cofactor>
</comment>
<evidence type="ECO:0000256" key="21">
    <source>
        <dbReference type="ARBA" id="ARBA00023211"/>
    </source>
</evidence>
<keyword evidence="17" id="KW-0902">Two-component regulatory system</keyword>
<dbReference type="InterPro" id="IPR003661">
    <property type="entry name" value="HisK_dim/P_dom"/>
</dbReference>
<protein>
    <recommendedName>
        <fullName evidence="22">Signal transduction histidine-protein kinase/phosphatase MprB</fullName>
        <ecNumber evidence="5">2.7.13.3</ecNumber>
    </recommendedName>
    <alternativeName>
        <fullName evidence="23">Mycobacterial persistence regulator B</fullName>
    </alternativeName>
</protein>
<keyword evidence="11 28" id="KW-0418">Kinase</keyword>
<evidence type="ECO:0000256" key="13">
    <source>
        <dbReference type="ARBA" id="ARBA00022840"/>
    </source>
</evidence>
<sequence>MTEPGYGAVPQPNPPHAQSRPRSISLRWRVMLLAMSMVAMVVVLMAVAVWAVVSRALYDDVDDQLRSRARLLIESGSLEADPGKAIEGTAYSDVNAMLVIPGRAIFTANQEGQALPLGEPEKAVLRGELIMSLRTANQQRVLAMHLPNDSSLLISKSMKPTADLLGRLGTVLLIVGGVGVVVAAMAGGAVARAGLRPVARLTEATERVARTDDLRPIPVFGSDELARLTEAFNTMLRALAESRERQARLVADAGHELRTPLTSLRTNVELLMASMAPGAPRLPEQEMAELRADVIAQIEELSTLVGDLVDLTRDDAGVVVHEPVDLAEVVDRSLERVRRRRNDIEFDVAVIPWVIHGDNAGLSRAVLNLLDNAAKWSPPGGRVSVRLTQVGPSHAELVVSDLGPGIPPQERGLVFERFYRSTTARSMPGSGLGLAIVKQVVLRHGGTLRIEDTVPGGQPPGTSMHVVLPGQPGTDTPAAR</sequence>
<evidence type="ECO:0000256" key="3">
    <source>
        <dbReference type="ARBA" id="ARBA00001946"/>
    </source>
</evidence>
<comment type="caution">
    <text evidence="28">The sequence shown here is derived from an EMBL/GenBank/DDBJ whole genome shotgun (WGS) entry which is preliminary data.</text>
</comment>
<evidence type="ECO:0000256" key="18">
    <source>
        <dbReference type="ARBA" id="ARBA00023016"/>
    </source>
</evidence>
<dbReference type="InterPro" id="IPR005467">
    <property type="entry name" value="His_kinase_dom"/>
</dbReference>
<keyword evidence="15" id="KW-0904">Protein phosphatase</keyword>
<evidence type="ECO:0000256" key="6">
    <source>
        <dbReference type="ARBA" id="ARBA00022475"/>
    </source>
</evidence>
<keyword evidence="18" id="KW-0346">Stress response</keyword>
<dbReference type="PANTHER" id="PTHR45436">
    <property type="entry name" value="SENSOR HISTIDINE KINASE YKOH"/>
    <property type="match status" value="1"/>
</dbReference>
<evidence type="ECO:0000256" key="14">
    <source>
        <dbReference type="ARBA" id="ARBA00022842"/>
    </source>
</evidence>
<dbReference type="FunFam" id="1.10.287.130:FF:000031">
    <property type="entry name" value="Two-component sensor histidine kinase"/>
    <property type="match status" value="1"/>
</dbReference>
<evidence type="ECO:0000256" key="11">
    <source>
        <dbReference type="ARBA" id="ARBA00022777"/>
    </source>
</evidence>
<evidence type="ECO:0000259" key="27">
    <source>
        <dbReference type="PROSITE" id="PS50885"/>
    </source>
</evidence>
<keyword evidence="7" id="KW-0597">Phosphoprotein</keyword>
<feature type="transmembrane region" description="Helical" evidence="25">
    <location>
        <begin position="168"/>
        <end position="191"/>
    </location>
</feature>
<feature type="region of interest" description="Disordered" evidence="24">
    <location>
        <begin position="1"/>
        <end position="20"/>
    </location>
</feature>
<dbReference type="Gene3D" id="3.30.565.10">
    <property type="entry name" value="Histidine kinase-like ATPase, C-terminal domain"/>
    <property type="match status" value="1"/>
</dbReference>
<evidence type="ECO:0000256" key="25">
    <source>
        <dbReference type="SAM" id="Phobius"/>
    </source>
</evidence>
<reference evidence="28 29" key="1">
    <citation type="submission" date="2012-10" db="EMBL/GenBank/DDBJ databases">
        <title>The draft sequence of the Mycobacterium pheli genome.</title>
        <authorList>
            <person name="Pettersson B.M.F."/>
            <person name="Das S."/>
            <person name="Dasgupta S."/>
            <person name="Bhattacharya A."/>
            <person name="Kirsebom L.A."/>
        </authorList>
    </citation>
    <scope>NUCLEOTIDE SEQUENCE [LARGE SCALE GENOMIC DNA]</scope>
    <source>
        <strain evidence="28 29">CCUG 21000</strain>
    </source>
</reference>
<dbReference type="Pfam" id="PF00512">
    <property type="entry name" value="HisKA"/>
    <property type="match status" value="1"/>
</dbReference>
<dbReference type="InterPro" id="IPR003660">
    <property type="entry name" value="HAMP_dom"/>
</dbReference>
<comment type="subcellular location">
    <subcellularLocation>
        <location evidence="4">Cell membrane</location>
        <topology evidence="4">Multi-pass membrane protein</topology>
    </subcellularLocation>
</comment>
<dbReference type="PANTHER" id="PTHR45436:SF5">
    <property type="entry name" value="SENSOR HISTIDINE KINASE TRCS"/>
    <property type="match status" value="1"/>
</dbReference>
<dbReference type="EC" id="2.7.13.3" evidence="5"/>
<evidence type="ECO:0000256" key="4">
    <source>
        <dbReference type="ARBA" id="ARBA00004651"/>
    </source>
</evidence>
<comment type="cofactor">
    <cofactor evidence="3">
        <name>Mg(2+)</name>
        <dbReference type="ChEBI" id="CHEBI:18420"/>
    </cofactor>
</comment>
<keyword evidence="10" id="KW-0547">Nucleotide-binding</keyword>
<dbReference type="Pfam" id="PF02518">
    <property type="entry name" value="HATPase_c"/>
    <property type="match status" value="1"/>
</dbReference>
<feature type="transmembrane region" description="Helical" evidence="25">
    <location>
        <begin position="30"/>
        <end position="53"/>
    </location>
</feature>
<dbReference type="SMART" id="SM00388">
    <property type="entry name" value="HisKA"/>
    <property type="match status" value="1"/>
</dbReference>
<evidence type="ECO:0000256" key="5">
    <source>
        <dbReference type="ARBA" id="ARBA00012438"/>
    </source>
</evidence>
<evidence type="ECO:0000256" key="1">
    <source>
        <dbReference type="ARBA" id="ARBA00000085"/>
    </source>
</evidence>
<dbReference type="GO" id="GO:0000155">
    <property type="term" value="F:phosphorelay sensor kinase activity"/>
    <property type="evidence" value="ECO:0007669"/>
    <property type="project" value="InterPro"/>
</dbReference>
<evidence type="ECO:0000256" key="9">
    <source>
        <dbReference type="ARBA" id="ARBA00022692"/>
    </source>
</evidence>
<evidence type="ECO:0000256" key="10">
    <source>
        <dbReference type="ARBA" id="ARBA00022741"/>
    </source>
</evidence>
<dbReference type="CDD" id="cd00082">
    <property type="entry name" value="HisKA"/>
    <property type="match status" value="1"/>
</dbReference>
<keyword evidence="19" id="KW-0843">Virulence</keyword>
<dbReference type="CDD" id="cd00075">
    <property type="entry name" value="HATPase"/>
    <property type="match status" value="1"/>
</dbReference>
<evidence type="ECO:0000256" key="7">
    <source>
        <dbReference type="ARBA" id="ARBA00022553"/>
    </source>
</evidence>
<dbReference type="AlphaFoldDB" id="A0A5N5VBT4"/>
<evidence type="ECO:0000256" key="23">
    <source>
        <dbReference type="ARBA" id="ARBA00041776"/>
    </source>
</evidence>
<dbReference type="Gene3D" id="6.10.340.10">
    <property type="match status" value="1"/>
</dbReference>
<keyword evidence="8" id="KW-0808">Transferase</keyword>
<name>A0A5N5VBT4_MYCPH</name>
<keyword evidence="6" id="KW-1003">Cell membrane</keyword>
<keyword evidence="12" id="KW-0378">Hydrolase</keyword>
<dbReference type="InterPro" id="IPR036097">
    <property type="entry name" value="HisK_dim/P_sf"/>
</dbReference>
<dbReference type="InterPro" id="IPR004358">
    <property type="entry name" value="Sig_transdc_His_kin-like_C"/>
</dbReference>
<dbReference type="SMART" id="SM00387">
    <property type="entry name" value="HATPase_c"/>
    <property type="match status" value="1"/>
</dbReference>
<gene>
    <name evidence="28" type="ORF">MPHL21000_03220</name>
</gene>
<accession>A0A5N5VBT4</accession>
<evidence type="ECO:0000259" key="26">
    <source>
        <dbReference type="PROSITE" id="PS50109"/>
    </source>
</evidence>
<evidence type="ECO:0000256" key="20">
    <source>
        <dbReference type="ARBA" id="ARBA00023136"/>
    </source>
</evidence>
<dbReference type="InterPro" id="IPR036890">
    <property type="entry name" value="HATPase_C_sf"/>
</dbReference>
<dbReference type="InterPro" id="IPR003594">
    <property type="entry name" value="HATPase_dom"/>
</dbReference>
<dbReference type="GO" id="GO:0004721">
    <property type="term" value="F:phosphoprotein phosphatase activity"/>
    <property type="evidence" value="ECO:0007669"/>
    <property type="project" value="UniProtKB-KW"/>
</dbReference>
<dbReference type="SMART" id="SM00304">
    <property type="entry name" value="HAMP"/>
    <property type="match status" value="1"/>
</dbReference>
<dbReference type="PROSITE" id="PS50109">
    <property type="entry name" value="HIS_KIN"/>
    <property type="match status" value="1"/>
</dbReference>
<comment type="catalytic activity">
    <reaction evidence="1">
        <text>ATP + protein L-histidine = ADP + protein N-phospho-L-histidine.</text>
        <dbReference type="EC" id="2.7.13.3"/>
    </reaction>
</comment>
<dbReference type="CDD" id="cd06225">
    <property type="entry name" value="HAMP"/>
    <property type="match status" value="1"/>
</dbReference>
<dbReference type="InterPro" id="IPR050428">
    <property type="entry name" value="TCS_sensor_his_kinase"/>
</dbReference>
<dbReference type="SUPFAM" id="SSF158472">
    <property type="entry name" value="HAMP domain-like"/>
    <property type="match status" value="1"/>
</dbReference>
<dbReference type="Gene3D" id="1.10.287.130">
    <property type="match status" value="1"/>
</dbReference>
<evidence type="ECO:0000256" key="22">
    <source>
        <dbReference type="ARBA" id="ARBA00040454"/>
    </source>
</evidence>
<proteinExistence type="predicted"/>
<keyword evidence="21" id="KW-0464">Manganese</keyword>
<dbReference type="FunFam" id="3.30.565.10:FF:000066">
    <property type="entry name" value="Two-component sensor kinase MprB"/>
    <property type="match status" value="1"/>
</dbReference>
<dbReference type="Proteomes" id="UP000325690">
    <property type="component" value="Unassembled WGS sequence"/>
</dbReference>
<dbReference type="Pfam" id="PF00672">
    <property type="entry name" value="HAMP"/>
    <property type="match status" value="1"/>
</dbReference>
<dbReference type="GO" id="GO:0005886">
    <property type="term" value="C:plasma membrane"/>
    <property type="evidence" value="ECO:0007669"/>
    <property type="project" value="UniProtKB-SubCell"/>
</dbReference>
<evidence type="ECO:0000313" key="29">
    <source>
        <dbReference type="Proteomes" id="UP000325690"/>
    </source>
</evidence>
<feature type="domain" description="HAMP" evidence="27">
    <location>
        <begin position="192"/>
        <end position="244"/>
    </location>
</feature>
<evidence type="ECO:0000256" key="24">
    <source>
        <dbReference type="SAM" id="MobiDB-lite"/>
    </source>
</evidence>
<evidence type="ECO:0000256" key="12">
    <source>
        <dbReference type="ARBA" id="ARBA00022801"/>
    </source>
</evidence>
<keyword evidence="9 25" id="KW-0812">Transmembrane</keyword>
<dbReference type="EMBL" id="ANBP01000002">
    <property type="protein sequence ID" value="KAB7759248.1"/>
    <property type="molecule type" value="Genomic_DNA"/>
</dbReference>
<feature type="domain" description="Histidine kinase" evidence="26">
    <location>
        <begin position="252"/>
        <end position="472"/>
    </location>
</feature>
<feature type="region of interest" description="Disordered" evidence="24">
    <location>
        <begin position="454"/>
        <end position="480"/>
    </location>
</feature>
<organism evidence="28 29">
    <name type="scientific">Mycolicibacterium phlei DSM 43239 = CCUG 21000</name>
    <dbReference type="NCBI Taxonomy" id="1226750"/>
    <lineage>
        <taxon>Bacteria</taxon>
        <taxon>Bacillati</taxon>
        <taxon>Actinomycetota</taxon>
        <taxon>Actinomycetes</taxon>
        <taxon>Mycobacteriales</taxon>
        <taxon>Mycobacteriaceae</taxon>
        <taxon>Mycolicibacterium</taxon>
    </lineage>
</organism>
<keyword evidence="13" id="KW-0067">ATP-binding</keyword>
<evidence type="ECO:0000313" key="28">
    <source>
        <dbReference type="EMBL" id="KAB7759248.1"/>
    </source>
</evidence>
<keyword evidence="20 25" id="KW-0472">Membrane</keyword>
<evidence type="ECO:0000256" key="16">
    <source>
        <dbReference type="ARBA" id="ARBA00022989"/>
    </source>
</evidence>
<keyword evidence="29" id="KW-1185">Reference proteome</keyword>
<dbReference type="GO" id="GO:0005524">
    <property type="term" value="F:ATP binding"/>
    <property type="evidence" value="ECO:0007669"/>
    <property type="project" value="UniProtKB-KW"/>
</dbReference>
<evidence type="ECO:0000256" key="8">
    <source>
        <dbReference type="ARBA" id="ARBA00022679"/>
    </source>
</evidence>
<evidence type="ECO:0000256" key="2">
    <source>
        <dbReference type="ARBA" id="ARBA00001936"/>
    </source>
</evidence>
<evidence type="ECO:0000256" key="19">
    <source>
        <dbReference type="ARBA" id="ARBA00023026"/>
    </source>
</evidence>
<keyword evidence="16 25" id="KW-1133">Transmembrane helix</keyword>
<keyword evidence="14" id="KW-0460">Magnesium</keyword>
<dbReference type="SUPFAM" id="SSF47384">
    <property type="entry name" value="Homodimeric domain of signal transducing histidine kinase"/>
    <property type="match status" value="1"/>
</dbReference>
<dbReference type="PROSITE" id="PS50885">
    <property type="entry name" value="HAMP"/>
    <property type="match status" value="1"/>
</dbReference>